<dbReference type="InterPro" id="IPR036802">
    <property type="entry name" value="ATP-guanido_PTrfase_N_sf"/>
</dbReference>
<feature type="signal peptide" evidence="9">
    <location>
        <begin position="1"/>
        <end position="22"/>
    </location>
</feature>
<evidence type="ECO:0000256" key="4">
    <source>
        <dbReference type="ARBA" id="ARBA00022777"/>
    </source>
</evidence>
<evidence type="ECO:0000259" key="11">
    <source>
        <dbReference type="PROSITE" id="PS51510"/>
    </source>
</evidence>
<keyword evidence="13" id="KW-1185">Reference proteome</keyword>
<dbReference type="PROSITE" id="PS51510">
    <property type="entry name" value="PHOSPHAGEN_KINASE_C"/>
    <property type="match status" value="2"/>
</dbReference>
<dbReference type="Proteomes" id="UP001189429">
    <property type="component" value="Unassembled WGS sequence"/>
</dbReference>
<dbReference type="InterPro" id="IPR022099">
    <property type="entry name" value="DUF3638"/>
</dbReference>
<sequence length="1640" mass="178480">MIMGDGKTTVIAPLLSLLLADGKTLVVSCVPAALLDMSRSVMIERFSSPVMPKPVITLSFTRLSPASKDFQRRLEAAVQSRAVVVATPTSLKSVLLKMVELVIQLDASRQSRQAESTGTGAWFGWMTGGSRTHRQEQLSPEEEVAKMEETHTCGQVLRMFHEGAVLLDEVDLLLDPLRSELNWPMGRKRPLDLTDGGDGPKAHLRQGLRNRLPFHLFDGVFAASGQPMAVPYSDRSEAKATLKELAQVIVRGKQELKIQSIPHVVILSQEFYRTHMLGHLADWLCLLLEAHLEGCLNVTELKAFLRKPEEPDDAAAQKLRRAPDLMVKLLNLAVDWLHRLLPHILSKVHRVSYGLLGPEHISATTPKSRILLAVPFVGKDRPSDQAEFSHPDVATGFTIMAYRISGMRLADLRICLSVLQGEMRQEASVRHHRRAACLAYVSMATRAGSEVRGFTRDGRWIEDLSEAERWQGRRPSRGLAVGPGSPLDERRASAGSTEGGAAAHAGRPSVDATEGAGEIESLWPLELVDLQDPEQVQTIYRVLHHEPLAIQFFLDHHVFLPHTGTLDVHEFQLTACGQELAGKQLGGMCLGFSGTPNDLLPRSMGECVYTAGVDAQVLGCLSSPDVVSVCTMSSWTPTGILDYIAQARADNGRSPKYHALIDVGALITGMSNLEAAGYLLRSGLQGLEGVVFLNSAGERMVLVRDGFKVIDLAQCGLANHQRFTFYDHVHTTGMDIKQPLACTACLTFSKDTSLRDYSQGAYRMRGIGRGQRIELLLIPEVVSLMHKALGSAEGVAPSDRAAQVEALRAGDDPQPRGWVLRVLVDVVAWVQLNGMRMEAKRHVLLCQQNLRNLWRSSASDWLEDAPADEAEFRCWLADESTGAPPPVQDLPHFMCAPPANALPARTVCRKLIGRREVQIIPRMRRVLAMTERVASGSAAGYARLIKEAHGRPVSRGGLVAADVPTGHVSRHRWALGSLDREWAADGPEPHAPSLLETPCALAWCPGLGAEDYPGASAEECPAHQPDLCDSRTLLGKVLQQDPYLVDRLRDRRTSRGVGLARCIKPGLDHRASAIAGAVAGDAECYRTFRELFDPLVGMCHPAAAAAAAPEAEAPAPADHIFRLPIDPRGSHALSVRVEASRNLEHFRFPTACDRAERIEVERILVRALSHLSDADLRGQYYPLRGSGSHAPSPGGMSPEDESSLAERGLLFKAPESPERLSSGVGRHWPEARGAFVADSGQLVAWCNEEDHLKVVSLQQGGDLRAAYGRFACAVGHLDGQWKSGYRFARSAKFGYLTACPCSLGVRGSVVLRLPLLASRPGFGELCARVALQARWGQGPYGVVELSSPNQLAPDIDNMNSLIVGCSRLVRLEEALESGADAPRAPLVYAMLPGLGLAEPPGFPTGQAPEAMPDLSENATMVASVLTKAPGLWSKLKGLRTGRGMTFAKCIKPGMDCPQLKIMGVCAGDEESYDTFADIIGKVMELRHAAFTLGRAQPSRVLHSRVSDAQVDPGGGHAVSVRVQVSRNLSWFRFPTLCSAVERHEVERLLVQALGRLQDFEARGEYFPLPHSHTQHTRPDGMSAEEAQELRSCAVLLAAPSAPHVLAAGSGRQWPEARGVFAAASRRLAAWVNGEDWTTCC</sequence>
<dbReference type="PANTHER" id="PTHR11547:SF38">
    <property type="entry name" value="ARGININE KINASE 1-RELATED"/>
    <property type="match status" value="1"/>
</dbReference>
<dbReference type="Gene3D" id="1.10.135.10">
    <property type="entry name" value="ATP:guanido phosphotransferase, N-terminal domain"/>
    <property type="match status" value="2"/>
</dbReference>
<dbReference type="SUPFAM" id="SSF48034">
    <property type="entry name" value="Guanido kinase N-terminal domain"/>
    <property type="match status" value="2"/>
</dbReference>
<keyword evidence="9" id="KW-0732">Signal</keyword>
<accession>A0ABN9Y2D8</accession>
<dbReference type="InterPro" id="IPR022414">
    <property type="entry name" value="ATP-guanido_PTrfase_cat"/>
</dbReference>
<reference evidence="12" key="1">
    <citation type="submission" date="2023-10" db="EMBL/GenBank/DDBJ databases">
        <authorList>
            <person name="Chen Y."/>
            <person name="Shah S."/>
            <person name="Dougan E. K."/>
            <person name="Thang M."/>
            <person name="Chan C."/>
        </authorList>
    </citation>
    <scope>NUCLEOTIDE SEQUENCE [LARGE SCALE GENOMIC DNA]</scope>
</reference>
<feature type="domain" description="Phosphagen kinase C-terminal" evidence="11">
    <location>
        <begin position="1131"/>
        <end position="1300"/>
    </location>
</feature>
<comment type="caution">
    <text evidence="7">Lacks conserved residue(s) required for the propagation of feature annotation.</text>
</comment>
<evidence type="ECO:0000256" key="2">
    <source>
        <dbReference type="ARBA" id="ARBA00022679"/>
    </source>
</evidence>
<dbReference type="Pfam" id="PF12359">
    <property type="entry name" value="DUF3645"/>
    <property type="match status" value="1"/>
</dbReference>
<keyword evidence="3 7" id="KW-0547">Nucleotide-binding</keyword>
<dbReference type="InterPro" id="IPR022413">
    <property type="entry name" value="ATP-guanido_PTrfase_N"/>
</dbReference>
<evidence type="ECO:0000256" key="8">
    <source>
        <dbReference type="SAM" id="MobiDB-lite"/>
    </source>
</evidence>
<feature type="binding site" evidence="7">
    <location>
        <begin position="1134"/>
        <end position="1138"/>
    </location>
    <ligand>
        <name>ATP</name>
        <dbReference type="ChEBI" id="CHEBI:30616"/>
    </ligand>
</feature>
<keyword evidence="4 7" id="KW-0418">Kinase</keyword>
<evidence type="ECO:0000256" key="6">
    <source>
        <dbReference type="PROSITE-ProRule" id="PRU00842"/>
    </source>
</evidence>
<feature type="domain" description="Phosphagen kinase N-terminal" evidence="10">
    <location>
        <begin position="1403"/>
        <end position="1488"/>
    </location>
</feature>
<evidence type="ECO:0000313" key="12">
    <source>
        <dbReference type="EMBL" id="CAK0904785.1"/>
    </source>
</evidence>
<dbReference type="Pfam" id="PF00217">
    <property type="entry name" value="ATP-gua_Ptrans"/>
    <property type="match status" value="1"/>
</dbReference>
<feature type="domain" description="Phosphagen kinase C-terminal" evidence="11">
    <location>
        <begin position="1516"/>
        <end position="1640"/>
    </location>
</feature>
<dbReference type="PANTHER" id="PTHR11547">
    <property type="entry name" value="ARGININE OR CREATINE KINASE"/>
    <property type="match status" value="1"/>
</dbReference>
<comment type="similarity">
    <text evidence="1 6">Belongs to the ATP:guanido phosphotransferase family.</text>
</comment>
<keyword evidence="5 7" id="KW-0067">ATP-binding</keyword>
<feature type="binding site" evidence="7">
    <location>
        <begin position="1519"/>
        <end position="1523"/>
    </location>
    <ligand>
        <name>ATP</name>
        <dbReference type="ChEBI" id="CHEBI:30616"/>
    </ligand>
</feature>
<feature type="region of interest" description="Disordered" evidence="8">
    <location>
        <begin position="472"/>
        <end position="513"/>
    </location>
</feature>
<evidence type="ECO:0000313" key="13">
    <source>
        <dbReference type="Proteomes" id="UP001189429"/>
    </source>
</evidence>
<evidence type="ECO:0000259" key="10">
    <source>
        <dbReference type="PROSITE" id="PS51509"/>
    </source>
</evidence>
<evidence type="ECO:0000256" key="9">
    <source>
        <dbReference type="SAM" id="SignalP"/>
    </source>
</evidence>
<comment type="caution">
    <text evidence="12">The sequence shown here is derived from an EMBL/GenBank/DDBJ whole genome shotgun (WGS) entry which is preliminary data.</text>
</comment>
<dbReference type="SUPFAM" id="SSF55931">
    <property type="entry name" value="Glutamine synthetase/guanido kinase"/>
    <property type="match status" value="2"/>
</dbReference>
<feature type="compositionally biased region" description="Low complexity" evidence="8">
    <location>
        <begin position="493"/>
        <end position="506"/>
    </location>
</feature>
<name>A0ABN9Y2D8_9DINO</name>
<dbReference type="InterPro" id="IPR000749">
    <property type="entry name" value="ATP-guanido_PTrfase"/>
</dbReference>
<organism evidence="12 13">
    <name type="scientific">Prorocentrum cordatum</name>
    <dbReference type="NCBI Taxonomy" id="2364126"/>
    <lineage>
        <taxon>Eukaryota</taxon>
        <taxon>Sar</taxon>
        <taxon>Alveolata</taxon>
        <taxon>Dinophyceae</taxon>
        <taxon>Prorocentrales</taxon>
        <taxon>Prorocentraceae</taxon>
        <taxon>Prorocentrum</taxon>
    </lineage>
</organism>
<evidence type="ECO:0000256" key="1">
    <source>
        <dbReference type="ARBA" id="ARBA00006798"/>
    </source>
</evidence>
<dbReference type="Pfam" id="PF12340">
    <property type="entry name" value="DUF3638"/>
    <property type="match status" value="1"/>
</dbReference>
<evidence type="ECO:0008006" key="14">
    <source>
        <dbReference type="Google" id="ProtNLM"/>
    </source>
</evidence>
<keyword evidence="2 7" id="KW-0808">Transferase</keyword>
<dbReference type="Pfam" id="PF02807">
    <property type="entry name" value="ATP-gua_PtransN"/>
    <property type="match status" value="2"/>
</dbReference>
<evidence type="ECO:0000256" key="5">
    <source>
        <dbReference type="ARBA" id="ARBA00022840"/>
    </source>
</evidence>
<feature type="region of interest" description="Disordered" evidence="8">
    <location>
        <begin position="1182"/>
        <end position="1204"/>
    </location>
</feature>
<evidence type="ECO:0000256" key="7">
    <source>
        <dbReference type="PROSITE-ProRule" id="PRU00843"/>
    </source>
</evidence>
<dbReference type="Gene3D" id="3.30.590.10">
    <property type="entry name" value="Glutamine synthetase/guanido kinase, catalytic domain"/>
    <property type="match status" value="2"/>
</dbReference>
<gene>
    <name evidence="12" type="ORF">PCOR1329_LOCUS80711</name>
</gene>
<protein>
    <recommendedName>
        <fullName evidence="14">RNA-directed RNA polymerase</fullName>
    </recommendedName>
</protein>
<dbReference type="InterPro" id="IPR022105">
    <property type="entry name" value="DUF3645"/>
</dbReference>
<evidence type="ECO:0000256" key="3">
    <source>
        <dbReference type="ARBA" id="ARBA00022741"/>
    </source>
</evidence>
<dbReference type="InterPro" id="IPR014746">
    <property type="entry name" value="Gln_synth/guanido_kin_cat_dom"/>
</dbReference>
<dbReference type="PROSITE" id="PS51509">
    <property type="entry name" value="PHOSPHAGEN_KINASE_N"/>
    <property type="match status" value="2"/>
</dbReference>
<feature type="chain" id="PRO_5046610213" description="RNA-directed RNA polymerase" evidence="9">
    <location>
        <begin position="23"/>
        <end position="1640"/>
    </location>
</feature>
<dbReference type="EMBL" id="CAUYUJ010021459">
    <property type="protein sequence ID" value="CAK0904785.1"/>
    <property type="molecule type" value="Genomic_DNA"/>
</dbReference>
<proteinExistence type="inferred from homology"/>
<feature type="domain" description="Phosphagen kinase N-terminal" evidence="10">
    <location>
        <begin position="1016"/>
        <end position="1101"/>
    </location>
</feature>